<dbReference type="PANTHER" id="PTHR34224:SF4">
    <property type="entry name" value="INTERACTOR OF CONSTITUTIVE ACTIVE ROPS 2, CHLOROPLASTIC"/>
    <property type="match status" value="1"/>
</dbReference>
<dbReference type="InterPro" id="IPR029688">
    <property type="entry name" value="ICR"/>
</dbReference>
<organism evidence="4 5">
    <name type="scientific">Dendrobium nobile</name>
    <name type="common">Orchid</name>
    <dbReference type="NCBI Taxonomy" id="94219"/>
    <lineage>
        <taxon>Eukaryota</taxon>
        <taxon>Viridiplantae</taxon>
        <taxon>Streptophyta</taxon>
        <taxon>Embryophyta</taxon>
        <taxon>Tracheophyta</taxon>
        <taxon>Spermatophyta</taxon>
        <taxon>Magnoliopsida</taxon>
        <taxon>Liliopsida</taxon>
        <taxon>Asparagales</taxon>
        <taxon>Orchidaceae</taxon>
        <taxon>Epidendroideae</taxon>
        <taxon>Malaxideae</taxon>
        <taxon>Dendrobiinae</taxon>
        <taxon>Dendrobium</taxon>
    </lineage>
</organism>
<evidence type="ECO:0000313" key="5">
    <source>
        <dbReference type="Proteomes" id="UP000829196"/>
    </source>
</evidence>
<accession>A0A8T3BB13</accession>
<reference evidence="4" key="1">
    <citation type="journal article" date="2022" name="Front. Genet.">
        <title>Chromosome-Scale Assembly of the Dendrobium nobile Genome Provides Insights Into the Molecular Mechanism of the Biosynthesis of the Medicinal Active Ingredient of Dendrobium.</title>
        <authorList>
            <person name="Xu Q."/>
            <person name="Niu S.-C."/>
            <person name="Li K.-L."/>
            <person name="Zheng P.-J."/>
            <person name="Zhang X.-J."/>
            <person name="Jia Y."/>
            <person name="Liu Y."/>
            <person name="Niu Y.-X."/>
            <person name="Yu L.-H."/>
            <person name="Chen D.-F."/>
            <person name="Zhang G.-Q."/>
        </authorList>
    </citation>
    <scope>NUCLEOTIDE SEQUENCE</scope>
    <source>
        <tissue evidence="4">Leaf</tissue>
    </source>
</reference>
<name>A0A8T3BB13_DENNO</name>
<evidence type="ECO:0000256" key="1">
    <source>
        <dbReference type="ARBA" id="ARBA00009778"/>
    </source>
</evidence>
<evidence type="ECO:0000313" key="4">
    <source>
        <dbReference type="EMBL" id="KAI0508065.1"/>
    </source>
</evidence>
<dbReference type="SMR" id="A0A8T3BB13"/>
<proteinExistence type="inferred from homology"/>
<dbReference type="Proteomes" id="UP000829196">
    <property type="component" value="Unassembled WGS sequence"/>
</dbReference>
<protein>
    <submittedName>
        <fullName evidence="4">Uncharacterized protein</fullName>
    </submittedName>
</protein>
<sequence>MKQMTGRLREEREEEINRYLRSPPVMFELDRTVVVEVGGVRLSVLTRRRNSQVMDDGRRLWEGDWAGGWMSIFSSSSNRHARLDVGIILLGWKRARSVELASRKKRPIQSSELESQISQLQEDLKKMKEQLKSCESSNSQVQQEADEVKKQLTAKSAKIEELQLQLLEFSTAEDNRLEMLSKISQEHNSKQHLLDSTTLLSAMNEIQWMKQQLDVMKSETGQSEDSKMKKTEIYTLKEEMAGTLSNIENLKIKNGERGLTEEKQLEIANTTIQSLRADGYNFLKSLNSVTSKLEESKVRVSVLEELLMEYQIVAEDNEADRRNPPCKVECGALQLELEQLGVALKAAEA</sequence>
<dbReference type="SUPFAM" id="SSF161270">
    <property type="entry name" value="PspA lactotransferrin-binding region"/>
    <property type="match status" value="1"/>
</dbReference>
<dbReference type="EMBL" id="JAGYWB010000010">
    <property type="protein sequence ID" value="KAI0508065.1"/>
    <property type="molecule type" value="Genomic_DNA"/>
</dbReference>
<keyword evidence="2 3" id="KW-0175">Coiled coil</keyword>
<comment type="similarity">
    <text evidence="1">Belongs to the ICR family.</text>
</comment>
<dbReference type="OrthoDB" id="1932291at2759"/>
<evidence type="ECO:0000256" key="2">
    <source>
        <dbReference type="ARBA" id="ARBA00023054"/>
    </source>
</evidence>
<dbReference type="PANTHER" id="PTHR34224">
    <property type="entry name" value="INTERACTOR OF CONSTITUTIVE ACTIVE ROPS 2, CHLOROPLASTIC-RELATED"/>
    <property type="match status" value="1"/>
</dbReference>
<evidence type="ECO:0000256" key="3">
    <source>
        <dbReference type="SAM" id="Coils"/>
    </source>
</evidence>
<comment type="caution">
    <text evidence="4">The sequence shown here is derived from an EMBL/GenBank/DDBJ whole genome shotgun (WGS) entry which is preliminary data.</text>
</comment>
<dbReference type="AlphaFoldDB" id="A0A8T3BB13"/>
<feature type="coiled-coil region" evidence="3">
    <location>
        <begin position="110"/>
        <end position="165"/>
    </location>
</feature>
<gene>
    <name evidence="4" type="ORF">KFK09_014199</name>
</gene>
<keyword evidence="5" id="KW-1185">Reference proteome</keyword>